<dbReference type="Gene3D" id="3.10.105.10">
    <property type="entry name" value="Dipeptide-binding Protein, Domain 3"/>
    <property type="match status" value="1"/>
</dbReference>
<dbReference type="EMBL" id="FPLD01000051">
    <property type="protein sequence ID" value="SGY95503.1"/>
    <property type="molecule type" value="Genomic_DNA"/>
</dbReference>
<dbReference type="GO" id="GO:0015833">
    <property type="term" value="P:peptide transport"/>
    <property type="evidence" value="ECO:0007669"/>
    <property type="project" value="TreeGrafter"/>
</dbReference>
<dbReference type="NCBIfam" id="NF011689">
    <property type="entry name" value="PRK15109.1"/>
    <property type="match status" value="1"/>
</dbReference>
<dbReference type="PANTHER" id="PTHR30290">
    <property type="entry name" value="PERIPLASMIC BINDING COMPONENT OF ABC TRANSPORTER"/>
    <property type="match status" value="1"/>
</dbReference>
<dbReference type="GO" id="GO:0030288">
    <property type="term" value="C:outer membrane-bounded periplasmic space"/>
    <property type="evidence" value="ECO:0007669"/>
    <property type="project" value="UniProtKB-ARBA"/>
</dbReference>
<proteinExistence type="predicted"/>
<dbReference type="PIRSF" id="PIRSF002741">
    <property type="entry name" value="MppA"/>
    <property type="match status" value="1"/>
</dbReference>
<dbReference type="Proteomes" id="UP000183794">
    <property type="component" value="Unassembled WGS sequence"/>
</dbReference>
<dbReference type="GO" id="GO:0043190">
    <property type="term" value="C:ATP-binding cassette (ABC) transporter complex"/>
    <property type="evidence" value="ECO:0007669"/>
    <property type="project" value="InterPro"/>
</dbReference>
<dbReference type="SUPFAM" id="SSF53850">
    <property type="entry name" value="Periplasmic binding protein-like II"/>
    <property type="match status" value="1"/>
</dbReference>
<sequence>MHIPKFIKYILPLTVILSLTACDNQTQIKQDGLSYCTEGSPSSFNPQTATSNVTLDATTSQLYNRLLFIDPNTQQFKAGLAIDWEISEDRLSYRFFLRKNVQFHQTDYFTPTRPFDADDVIFSFSRILDETNPYHDVSATGYPFFEGIELDQQVQALVKIDDYTIEFRLVRPDSSFIANLASDFSVILSAEYADTLIALNKQADIDNLPIGTGPFKFKEYRTDNFIRYQRHDDYWGDNAKIKQLIFDITPNASSRLAKLLTQECDIMAYPAASQVEMISEHDRVNISVETGLNVAYWAFNTEKAPFNNPKIRRALAHTINQDTLLQAVYYNTGVNAKSILPPVSWAYNPYLKNYKYNLAYARQLLTEAGYPNGFSMDIMALKSSQVYNPDAVKMAELIQAELAQIGIDVRIIKYEWQLMEKKLQQSEYDSYLLGWVADNNDPDNFFRFQLSCNAINTGSNYTRWCNSEFDELINQAVTETEYIERVTLYYRAQEIIQQKLPLIPLAHSLRLHAYTSGLKGVETTAFGGINFINTVRQ</sequence>
<organism evidence="2 3">
    <name type="scientific">Moritella viscosa</name>
    <dbReference type="NCBI Taxonomy" id="80854"/>
    <lineage>
        <taxon>Bacteria</taxon>
        <taxon>Pseudomonadati</taxon>
        <taxon>Pseudomonadota</taxon>
        <taxon>Gammaproteobacteria</taxon>
        <taxon>Alteromonadales</taxon>
        <taxon>Moritellaceae</taxon>
        <taxon>Moritella</taxon>
    </lineage>
</organism>
<dbReference type="AlphaFoldDB" id="A0A1L0B183"/>
<protein>
    <submittedName>
        <fullName evidence="2">Putative ABC transporter, periplasmic peptide-binding protein</fullName>
    </submittedName>
</protein>
<dbReference type="InterPro" id="IPR030678">
    <property type="entry name" value="Peptide/Ni-bd"/>
</dbReference>
<dbReference type="PANTHER" id="PTHR30290:SF28">
    <property type="entry name" value="ABC TRANSPORTER PERIPLASMIC-BINDING PROTEIN SAPA-RELATED"/>
    <property type="match status" value="1"/>
</dbReference>
<dbReference type="OrthoDB" id="9801912at2"/>
<dbReference type="RefSeq" id="WP_075497196.1">
    <property type="nucleotide sequence ID" value="NZ_CAWRBC010000070.1"/>
</dbReference>
<evidence type="ECO:0000313" key="3">
    <source>
        <dbReference type="Proteomes" id="UP000183794"/>
    </source>
</evidence>
<gene>
    <name evidence="2" type="ORF">NVI5450_1728</name>
</gene>
<dbReference type="GO" id="GO:1904680">
    <property type="term" value="F:peptide transmembrane transporter activity"/>
    <property type="evidence" value="ECO:0007669"/>
    <property type="project" value="TreeGrafter"/>
</dbReference>
<accession>A0A1L0B183</accession>
<dbReference type="InterPro" id="IPR039424">
    <property type="entry name" value="SBP_5"/>
</dbReference>
<reference evidence="2 3" key="1">
    <citation type="submission" date="2016-11" db="EMBL/GenBank/DDBJ databases">
        <authorList>
            <person name="Jaros S."/>
            <person name="Januszkiewicz K."/>
            <person name="Wedrychowicz H."/>
        </authorList>
    </citation>
    <scope>NUCLEOTIDE SEQUENCE [LARGE SCALE GENOMIC DNA]</scope>
    <source>
        <strain evidence="2">NVI 5450</strain>
    </source>
</reference>
<evidence type="ECO:0000313" key="2">
    <source>
        <dbReference type="EMBL" id="SGY95503.1"/>
    </source>
</evidence>
<feature type="domain" description="Solute-binding protein family 5" evidence="1">
    <location>
        <begin position="76"/>
        <end position="455"/>
    </location>
</feature>
<name>A0A1L0B183_9GAMM</name>
<evidence type="ECO:0000259" key="1">
    <source>
        <dbReference type="Pfam" id="PF00496"/>
    </source>
</evidence>
<dbReference type="Gene3D" id="3.90.76.10">
    <property type="entry name" value="Dipeptide-binding Protein, Domain 1"/>
    <property type="match status" value="1"/>
</dbReference>
<dbReference type="Gene3D" id="3.40.190.10">
    <property type="entry name" value="Periplasmic binding protein-like II"/>
    <property type="match status" value="1"/>
</dbReference>
<dbReference type="Pfam" id="PF00496">
    <property type="entry name" value="SBP_bac_5"/>
    <property type="match status" value="1"/>
</dbReference>
<dbReference type="PROSITE" id="PS51257">
    <property type="entry name" value="PROKAR_LIPOPROTEIN"/>
    <property type="match status" value="1"/>
</dbReference>
<dbReference type="InterPro" id="IPR000914">
    <property type="entry name" value="SBP_5_dom"/>
</dbReference>
<dbReference type="CDD" id="cd08493">
    <property type="entry name" value="PBP2_DppA_like"/>
    <property type="match status" value="1"/>
</dbReference>